<keyword evidence="11" id="KW-1185">Reference proteome</keyword>
<feature type="transmembrane region" description="Helical" evidence="9">
    <location>
        <begin position="35"/>
        <end position="54"/>
    </location>
</feature>
<dbReference type="Pfam" id="PF02653">
    <property type="entry name" value="BPD_transp_2"/>
    <property type="match status" value="1"/>
</dbReference>
<dbReference type="InterPro" id="IPR001851">
    <property type="entry name" value="ABC_transp_permease"/>
</dbReference>
<dbReference type="GO" id="GO:0006865">
    <property type="term" value="P:amino acid transport"/>
    <property type="evidence" value="ECO:0007669"/>
    <property type="project" value="UniProtKB-KW"/>
</dbReference>
<evidence type="ECO:0000256" key="2">
    <source>
        <dbReference type="ARBA" id="ARBA00022448"/>
    </source>
</evidence>
<protein>
    <submittedName>
        <fullName evidence="10">Branched-chain amino acid transport system permease protein</fullName>
    </submittedName>
</protein>
<proteinExistence type="inferred from homology"/>
<keyword evidence="2" id="KW-0813">Transport</keyword>
<keyword evidence="5" id="KW-0029">Amino-acid transport</keyword>
<feature type="transmembrane region" description="Helical" evidence="9">
    <location>
        <begin position="6"/>
        <end position="28"/>
    </location>
</feature>
<dbReference type="CDD" id="cd06582">
    <property type="entry name" value="TM_PBP1_LivH_like"/>
    <property type="match status" value="1"/>
</dbReference>
<evidence type="ECO:0000256" key="4">
    <source>
        <dbReference type="ARBA" id="ARBA00022692"/>
    </source>
</evidence>
<dbReference type="PANTHER" id="PTHR11795">
    <property type="entry name" value="BRANCHED-CHAIN AMINO ACID TRANSPORT SYSTEM PERMEASE PROTEIN LIVH"/>
    <property type="match status" value="1"/>
</dbReference>
<dbReference type="STRING" id="430453.SAMN04487962_13415"/>
<dbReference type="GO" id="GO:0005886">
    <property type="term" value="C:plasma membrane"/>
    <property type="evidence" value="ECO:0007669"/>
    <property type="project" value="UniProtKB-SubCell"/>
</dbReference>
<name>A0A1I0HTI4_9GAMM</name>
<evidence type="ECO:0000313" key="10">
    <source>
        <dbReference type="EMBL" id="SET87108.1"/>
    </source>
</evidence>
<comment type="similarity">
    <text evidence="8">Belongs to the binding-protein-dependent transport system permease family. LivHM subfamily.</text>
</comment>
<dbReference type="AlphaFoldDB" id="A0A1I0HTI4"/>
<reference evidence="11" key="1">
    <citation type="submission" date="2016-10" db="EMBL/GenBank/DDBJ databases">
        <authorList>
            <person name="Varghese N."/>
            <person name="Submissions S."/>
        </authorList>
    </citation>
    <scope>NUCLEOTIDE SEQUENCE [LARGE SCALE GENOMIC DNA]</scope>
    <source>
        <strain evidence="11">CGMCC 1.6489</strain>
    </source>
</reference>
<dbReference type="Proteomes" id="UP000198762">
    <property type="component" value="Unassembled WGS sequence"/>
</dbReference>
<sequence length="293" mass="30931">MLNEFLQLILSGIAIGCVYGLVALGFVLIYKATEVVNFAQGELMMFGAFIALTMGGLQFMPFWLSVVLAVLAMALIGGAVERAVIRPVLGQPIFSIVMITIGLGFFARGLASLIPGWGTLTHRLPTPYADQTVAFGELVLSAGHLMIILVTIVLCILLFAFFRYTRMGVAMQAISQNQLAAHYMGIPVARVNTLIWCISAAVAAIAGILLAPITFVHANMGLIGLKAFPAAVIGGFGSIPGAIVGGLIIGIVEALSGRYLPDGIKDVSAYVVLLAVLIIRPNGLFGEKLTKKV</sequence>
<keyword evidence="7 9" id="KW-0472">Membrane</keyword>
<evidence type="ECO:0000256" key="9">
    <source>
        <dbReference type="SAM" id="Phobius"/>
    </source>
</evidence>
<evidence type="ECO:0000256" key="3">
    <source>
        <dbReference type="ARBA" id="ARBA00022475"/>
    </source>
</evidence>
<dbReference type="PANTHER" id="PTHR11795:SF451">
    <property type="entry name" value="ABC TRANSPORTER PERMEASE PROTEIN"/>
    <property type="match status" value="1"/>
</dbReference>
<evidence type="ECO:0000256" key="6">
    <source>
        <dbReference type="ARBA" id="ARBA00022989"/>
    </source>
</evidence>
<dbReference type="EMBL" id="FOHZ01000034">
    <property type="protein sequence ID" value="SET87108.1"/>
    <property type="molecule type" value="Genomic_DNA"/>
</dbReference>
<evidence type="ECO:0000256" key="8">
    <source>
        <dbReference type="ARBA" id="ARBA00037998"/>
    </source>
</evidence>
<organism evidence="10 11">
    <name type="scientific">Marinobacter segnicrescens</name>
    <dbReference type="NCBI Taxonomy" id="430453"/>
    <lineage>
        <taxon>Bacteria</taxon>
        <taxon>Pseudomonadati</taxon>
        <taxon>Pseudomonadota</taxon>
        <taxon>Gammaproteobacteria</taxon>
        <taxon>Pseudomonadales</taxon>
        <taxon>Marinobacteraceae</taxon>
        <taxon>Marinobacter</taxon>
    </lineage>
</organism>
<dbReference type="RefSeq" id="WP_091854850.1">
    <property type="nucleotide sequence ID" value="NZ_FOHZ01000034.1"/>
</dbReference>
<evidence type="ECO:0000256" key="7">
    <source>
        <dbReference type="ARBA" id="ARBA00023136"/>
    </source>
</evidence>
<keyword evidence="3" id="KW-1003">Cell membrane</keyword>
<feature type="transmembrane region" description="Helical" evidence="9">
    <location>
        <begin position="60"/>
        <end position="80"/>
    </location>
</feature>
<evidence type="ECO:0000313" key="11">
    <source>
        <dbReference type="Proteomes" id="UP000198762"/>
    </source>
</evidence>
<feature type="transmembrane region" description="Helical" evidence="9">
    <location>
        <begin position="227"/>
        <end position="255"/>
    </location>
</feature>
<gene>
    <name evidence="10" type="ORF">SAMN04487962_13415</name>
</gene>
<feature type="transmembrane region" description="Helical" evidence="9">
    <location>
        <begin position="194"/>
        <end position="215"/>
    </location>
</feature>
<comment type="subcellular location">
    <subcellularLocation>
        <location evidence="1">Cell inner membrane</location>
        <topology evidence="1">Multi-pass membrane protein</topology>
    </subcellularLocation>
</comment>
<dbReference type="InterPro" id="IPR052157">
    <property type="entry name" value="BCAA_transport_permease"/>
</dbReference>
<feature type="transmembrane region" description="Helical" evidence="9">
    <location>
        <begin position="138"/>
        <end position="162"/>
    </location>
</feature>
<dbReference type="OrthoDB" id="9807115at2"/>
<evidence type="ECO:0000256" key="1">
    <source>
        <dbReference type="ARBA" id="ARBA00004429"/>
    </source>
</evidence>
<accession>A0A1I0HTI4</accession>
<keyword evidence="6 9" id="KW-1133">Transmembrane helix</keyword>
<dbReference type="GO" id="GO:0022857">
    <property type="term" value="F:transmembrane transporter activity"/>
    <property type="evidence" value="ECO:0007669"/>
    <property type="project" value="InterPro"/>
</dbReference>
<feature type="transmembrane region" description="Helical" evidence="9">
    <location>
        <begin position="92"/>
        <end position="118"/>
    </location>
</feature>
<evidence type="ECO:0000256" key="5">
    <source>
        <dbReference type="ARBA" id="ARBA00022970"/>
    </source>
</evidence>
<keyword evidence="4 9" id="KW-0812">Transmembrane</keyword>